<comment type="caution">
    <text evidence="2">The sequence shown here is derived from an EMBL/GenBank/DDBJ whole genome shotgun (WGS) entry which is preliminary data.</text>
</comment>
<evidence type="ECO:0000313" key="3">
    <source>
        <dbReference type="Proteomes" id="UP000186817"/>
    </source>
</evidence>
<keyword evidence="3" id="KW-1185">Reference proteome</keyword>
<feature type="compositionally biased region" description="Acidic residues" evidence="1">
    <location>
        <begin position="51"/>
        <end position="68"/>
    </location>
</feature>
<reference evidence="2 3" key="1">
    <citation type="submission" date="2016-02" db="EMBL/GenBank/DDBJ databases">
        <title>Genome analysis of coral dinoflagellate symbionts highlights evolutionary adaptations to a symbiotic lifestyle.</title>
        <authorList>
            <person name="Aranda M."/>
            <person name="Li Y."/>
            <person name="Liew Y.J."/>
            <person name="Baumgarten S."/>
            <person name="Simakov O."/>
            <person name="Wilson M."/>
            <person name="Piel J."/>
            <person name="Ashoor H."/>
            <person name="Bougouffa S."/>
            <person name="Bajic V.B."/>
            <person name="Ryu T."/>
            <person name="Ravasi T."/>
            <person name="Bayer T."/>
            <person name="Micklem G."/>
            <person name="Kim H."/>
            <person name="Bhak J."/>
            <person name="Lajeunesse T.C."/>
            <person name="Voolstra C.R."/>
        </authorList>
    </citation>
    <scope>NUCLEOTIDE SEQUENCE [LARGE SCALE GENOMIC DNA]</scope>
    <source>
        <strain evidence="2 3">CCMP2467</strain>
    </source>
</reference>
<protein>
    <recommendedName>
        <fullName evidence="4">NYN domain-containing protein</fullName>
    </recommendedName>
</protein>
<gene>
    <name evidence="2" type="ORF">AK812_SmicGene7953</name>
</gene>
<evidence type="ECO:0008006" key="4">
    <source>
        <dbReference type="Google" id="ProtNLM"/>
    </source>
</evidence>
<sequence length="488" mass="53233">MRGDNNDDDNIDGDSDVESGGGGGGGGGGGDNSADNGKDENDGHNSHDNNGEDDASDSENDDDNDDDNVGGSYDDGHDDDGQNDDGGDGDDDGLRPTRDAVYLTVDRGYIVGRKRSSSPLKEAAVWRYILWCGRHNLSRRFCKPLDKKLSLRAGSTTTLLVDADSHQIHEIQSAIEELTSDDGAPSVTLFAAPERVDSTSWRRFLQKQHITFKPVERVGGRIDPNDEAILSHVGHLLGQPGLKRLALLTADTDFLELALQISARGLRTLVMIPEAMRGTIRKYTDAGIEVSRTSKKKQLELGGTLAFRVLQGGGPAMLWDSDRLTLQVLSRLGYLDNDLNADVRESLLVFVNGCRNKLLLRQMDALPTPGQTVDDLCSSLRHIFLSSRVDGNWQLAPKDGLVRKLLVNSVELASVTASSTDVLRAMQVFSSKNMLPCMKTYNGFLWQVMRFANMNAYPALEDFLRHFGVLKATSATDGRAPEEAEVIA</sequence>
<feature type="compositionally biased region" description="Acidic residues" evidence="1">
    <location>
        <begin position="76"/>
        <end position="91"/>
    </location>
</feature>
<organism evidence="2 3">
    <name type="scientific">Symbiodinium microadriaticum</name>
    <name type="common">Dinoflagellate</name>
    <name type="synonym">Zooxanthella microadriatica</name>
    <dbReference type="NCBI Taxonomy" id="2951"/>
    <lineage>
        <taxon>Eukaryota</taxon>
        <taxon>Sar</taxon>
        <taxon>Alveolata</taxon>
        <taxon>Dinophyceae</taxon>
        <taxon>Suessiales</taxon>
        <taxon>Symbiodiniaceae</taxon>
        <taxon>Symbiodinium</taxon>
    </lineage>
</organism>
<accession>A0A1Q9EM70</accession>
<dbReference type="EMBL" id="LSRX01000115">
    <property type="protein sequence ID" value="OLQ08546.1"/>
    <property type="molecule type" value="Genomic_DNA"/>
</dbReference>
<feature type="compositionally biased region" description="Gly residues" evidence="1">
    <location>
        <begin position="19"/>
        <end position="31"/>
    </location>
</feature>
<proteinExistence type="predicted"/>
<dbReference type="OrthoDB" id="430639at2759"/>
<feature type="region of interest" description="Disordered" evidence="1">
    <location>
        <begin position="1"/>
        <end position="99"/>
    </location>
</feature>
<dbReference type="AlphaFoldDB" id="A0A1Q9EM70"/>
<dbReference type="Proteomes" id="UP000186817">
    <property type="component" value="Unassembled WGS sequence"/>
</dbReference>
<evidence type="ECO:0000313" key="2">
    <source>
        <dbReference type="EMBL" id="OLQ08546.1"/>
    </source>
</evidence>
<evidence type="ECO:0000256" key="1">
    <source>
        <dbReference type="SAM" id="MobiDB-lite"/>
    </source>
</evidence>
<feature type="compositionally biased region" description="Basic and acidic residues" evidence="1">
    <location>
        <begin position="36"/>
        <end position="50"/>
    </location>
</feature>
<name>A0A1Q9EM70_SYMMI</name>
<feature type="compositionally biased region" description="Acidic residues" evidence="1">
    <location>
        <begin position="1"/>
        <end position="17"/>
    </location>
</feature>